<comment type="similarity">
    <text evidence="1">Belongs to the short-chain dehydrogenases/reductases (SDR) family.</text>
</comment>
<dbReference type="PANTHER" id="PTHR24321">
    <property type="entry name" value="DEHYDROGENASES, SHORT CHAIN"/>
    <property type="match status" value="1"/>
</dbReference>
<dbReference type="EMBL" id="CZKA01000020">
    <property type="protein sequence ID" value="CUR55505.1"/>
    <property type="molecule type" value="Genomic_DNA"/>
</dbReference>
<accession>A0A2P2C0H0</accession>
<keyword evidence="2 3" id="KW-0560">Oxidoreductase</keyword>
<proteinExistence type="inferred from homology"/>
<dbReference type="GO" id="GO:0016491">
    <property type="term" value="F:oxidoreductase activity"/>
    <property type="evidence" value="ECO:0007669"/>
    <property type="project" value="UniProtKB-KW"/>
</dbReference>
<dbReference type="InterPro" id="IPR002347">
    <property type="entry name" value="SDR_fam"/>
</dbReference>
<dbReference type="PANTHER" id="PTHR24321:SF8">
    <property type="entry name" value="ESTRADIOL 17-BETA-DEHYDROGENASE 8-RELATED"/>
    <property type="match status" value="1"/>
</dbReference>
<sequence length="265" mass="27414">MTDIDFTSGTVALVTGAGGGIGAVTARRFAEAGADVALVDLRAEPVSGLAEELATDFPGRRFVGLAANVTAEGDLLSLRAQVADALGSVNHLAIVAGTVQEPSPTAELSADEWDRVFAVNARGAFLTAKTFIPQLTDAPGNTITAIASHWAKMNPAMFAAYSASKAVVFSLCRTLAVELAPHGVRVNAVAPGSINTDMHQTALVNEAKERGISFEEMRDIDWGKIPLGHAGDPESIADAVVFLSSSAARYMTGATLDVNGGTVFS</sequence>
<gene>
    <name evidence="3" type="ORF">NOCA2270140</name>
</gene>
<name>A0A2P2C0H0_9ZZZZ</name>
<dbReference type="Gene3D" id="3.40.50.720">
    <property type="entry name" value="NAD(P)-binding Rossmann-like Domain"/>
    <property type="match status" value="1"/>
</dbReference>
<evidence type="ECO:0000256" key="2">
    <source>
        <dbReference type="ARBA" id="ARBA00023002"/>
    </source>
</evidence>
<organism evidence="3">
    <name type="scientific">metagenome</name>
    <dbReference type="NCBI Taxonomy" id="256318"/>
    <lineage>
        <taxon>unclassified sequences</taxon>
        <taxon>metagenomes</taxon>
    </lineage>
</organism>
<dbReference type="SUPFAM" id="SSF51735">
    <property type="entry name" value="NAD(P)-binding Rossmann-fold domains"/>
    <property type="match status" value="1"/>
</dbReference>
<dbReference type="PRINTS" id="PR00081">
    <property type="entry name" value="GDHRDH"/>
</dbReference>
<dbReference type="EC" id="1.-.-.-" evidence="3"/>
<protein>
    <submittedName>
        <fullName evidence="3">Putative Uncharacterized short-chain type dehydrogenase/reductase y4mP</fullName>
        <ecNumber evidence="3">1.-.-.-</ecNumber>
    </submittedName>
</protein>
<dbReference type="FunFam" id="3.40.50.720:FF:000084">
    <property type="entry name" value="Short-chain dehydrogenase reductase"/>
    <property type="match status" value="1"/>
</dbReference>
<evidence type="ECO:0000256" key="1">
    <source>
        <dbReference type="ARBA" id="ARBA00006484"/>
    </source>
</evidence>
<dbReference type="Pfam" id="PF13561">
    <property type="entry name" value="adh_short_C2"/>
    <property type="match status" value="1"/>
</dbReference>
<evidence type="ECO:0000313" key="3">
    <source>
        <dbReference type="EMBL" id="CUR55505.1"/>
    </source>
</evidence>
<dbReference type="InterPro" id="IPR036291">
    <property type="entry name" value="NAD(P)-bd_dom_sf"/>
</dbReference>
<dbReference type="AlphaFoldDB" id="A0A2P2C0H0"/>
<dbReference type="CDD" id="cd05233">
    <property type="entry name" value="SDR_c"/>
    <property type="match status" value="1"/>
</dbReference>
<reference evidence="3" key="1">
    <citation type="submission" date="2015-08" db="EMBL/GenBank/DDBJ databases">
        <authorList>
            <person name="Babu N.S."/>
            <person name="Beckwith C.J."/>
            <person name="Beseler K.G."/>
            <person name="Brison A."/>
            <person name="Carone J.V."/>
            <person name="Caskin T.P."/>
            <person name="Diamond M."/>
            <person name="Durham M.E."/>
            <person name="Foxe J.M."/>
            <person name="Go M."/>
            <person name="Henderson B.A."/>
            <person name="Jones I.B."/>
            <person name="McGettigan J.A."/>
            <person name="Micheletti S.J."/>
            <person name="Nasrallah M.E."/>
            <person name="Ortiz D."/>
            <person name="Piller C.R."/>
            <person name="Privatt S.R."/>
            <person name="Schneider S.L."/>
            <person name="Sharp S."/>
            <person name="Smith T.C."/>
            <person name="Stanton J.D."/>
            <person name="Ullery H.E."/>
            <person name="Wilson R.J."/>
            <person name="Serrano M.G."/>
            <person name="Buck G."/>
            <person name="Lee V."/>
            <person name="Wang Y."/>
            <person name="Carvalho R."/>
            <person name="Voegtly L."/>
            <person name="Shi R."/>
            <person name="Duckworth R."/>
            <person name="Johnson A."/>
            <person name="Loviza R."/>
            <person name="Walstead R."/>
            <person name="Shah Z."/>
            <person name="Kiflezghi M."/>
            <person name="Wade K."/>
            <person name="Ball S.L."/>
            <person name="Bradley K.W."/>
            <person name="Asai D.J."/>
            <person name="Bowman C.A."/>
            <person name="Russell D.A."/>
            <person name="Pope W.H."/>
            <person name="Jacobs-Sera D."/>
            <person name="Hendrix R.W."/>
            <person name="Hatfull G.F."/>
        </authorList>
    </citation>
    <scope>NUCLEOTIDE SEQUENCE</scope>
</reference>